<keyword evidence="11" id="KW-0548">Nucleotidyltransferase</keyword>
<evidence type="ECO:0000313" key="12">
    <source>
        <dbReference type="Proteomes" id="UP001597237"/>
    </source>
</evidence>
<dbReference type="Proteomes" id="UP001597237">
    <property type="component" value="Unassembled WGS sequence"/>
</dbReference>
<dbReference type="InterPro" id="IPR029044">
    <property type="entry name" value="Nucleotide-diphossugar_trans"/>
</dbReference>
<comment type="subunit">
    <text evidence="8">Monomer.</text>
</comment>
<dbReference type="InterPro" id="IPR025877">
    <property type="entry name" value="MobA-like_NTP_Trfase"/>
</dbReference>
<evidence type="ECO:0000256" key="5">
    <source>
        <dbReference type="ARBA" id="ARBA00022842"/>
    </source>
</evidence>
<feature type="binding site" evidence="8">
    <location>
        <position position="67"/>
    </location>
    <ligand>
        <name>GTP</name>
        <dbReference type="ChEBI" id="CHEBI:37565"/>
    </ligand>
</feature>
<dbReference type="GO" id="GO:0016779">
    <property type="term" value="F:nucleotidyltransferase activity"/>
    <property type="evidence" value="ECO:0007669"/>
    <property type="project" value="UniProtKB-KW"/>
</dbReference>
<dbReference type="HAMAP" id="MF_00316">
    <property type="entry name" value="MobA"/>
    <property type="match status" value="1"/>
</dbReference>
<evidence type="ECO:0000256" key="7">
    <source>
        <dbReference type="ARBA" id="ARBA00023150"/>
    </source>
</evidence>
<evidence type="ECO:0000256" key="9">
    <source>
        <dbReference type="SAM" id="MobiDB-lite"/>
    </source>
</evidence>
<evidence type="ECO:0000313" key="11">
    <source>
        <dbReference type="EMBL" id="MFD1782057.1"/>
    </source>
</evidence>
<evidence type="ECO:0000256" key="1">
    <source>
        <dbReference type="ARBA" id="ARBA00022490"/>
    </source>
</evidence>
<dbReference type="InterPro" id="IPR013482">
    <property type="entry name" value="Molybde_CF_guanTrfase"/>
</dbReference>
<dbReference type="RefSeq" id="WP_377281112.1">
    <property type="nucleotide sequence ID" value="NZ_JBHRSI010000003.1"/>
</dbReference>
<comment type="cofactor">
    <cofactor evidence="8">
        <name>Mg(2+)</name>
        <dbReference type="ChEBI" id="CHEBI:18420"/>
    </cofactor>
</comment>
<protein>
    <recommendedName>
        <fullName evidence="8">Molybdenum cofactor guanylyltransferase</fullName>
        <shortName evidence="8">MoCo guanylyltransferase</shortName>
        <ecNumber evidence="8">2.7.7.77</ecNumber>
    </recommendedName>
    <alternativeName>
        <fullName evidence="8">GTP:molybdopterin guanylyltransferase</fullName>
    </alternativeName>
    <alternativeName>
        <fullName evidence="8">Mo-MPT guanylyltransferase</fullName>
    </alternativeName>
    <alternativeName>
        <fullName evidence="8">Molybdopterin guanylyltransferase</fullName>
    </alternativeName>
    <alternativeName>
        <fullName evidence="8">Molybdopterin-guanine dinucleotide synthase</fullName>
        <shortName evidence="8">MGD synthase</shortName>
    </alternativeName>
</protein>
<dbReference type="EMBL" id="JBHUEY010000001">
    <property type="protein sequence ID" value="MFD1782057.1"/>
    <property type="molecule type" value="Genomic_DNA"/>
</dbReference>
<comment type="domain">
    <text evidence="8">The N-terminal domain determines nucleotide recognition and specific binding, while the C-terminal domain determines the specific binding to the target protein.</text>
</comment>
<evidence type="ECO:0000256" key="3">
    <source>
        <dbReference type="ARBA" id="ARBA00022723"/>
    </source>
</evidence>
<dbReference type="Pfam" id="PF12804">
    <property type="entry name" value="NTP_transf_3"/>
    <property type="match status" value="1"/>
</dbReference>
<feature type="binding site" evidence="8">
    <location>
        <begin position="10"/>
        <end position="12"/>
    </location>
    <ligand>
        <name>GTP</name>
        <dbReference type="ChEBI" id="CHEBI:37565"/>
    </ligand>
</feature>
<keyword evidence="1 8" id="KW-0963">Cytoplasm</keyword>
<dbReference type="Gene3D" id="3.90.550.10">
    <property type="entry name" value="Spore Coat Polysaccharide Biosynthesis Protein SpsA, Chain A"/>
    <property type="match status" value="1"/>
</dbReference>
<organism evidence="11 12">
    <name type="scientific">Phenylobacterium terrae</name>
    <dbReference type="NCBI Taxonomy" id="2665495"/>
    <lineage>
        <taxon>Bacteria</taxon>
        <taxon>Pseudomonadati</taxon>
        <taxon>Pseudomonadota</taxon>
        <taxon>Alphaproteobacteria</taxon>
        <taxon>Caulobacterales</taxon>
        <taxon>Caulobacteraceae</taxon>
        <taxon>Phenylobacterium</taxon>
    </lineage>
</organism>
<dbReference type="SUPFAM" id="SSF53448">
    <property type="entry name" value="Nucleotide-diphospho-sugar transferases"/>
    <property type="match status" value="1"/>
</dbReference>
<sequence length="193" mass="20065">MSLRLAAVVLAGGEGRRMGGSKPLRAWREGTLLEEALRKARRFAPDVAVAVRSADQVGLVDAPLLIDRADLAGPLSGLASAVAFAESVGAEAVLTAPCDAPLLPEDLAGRLAEALTAGQGVAMPVSHGQWQPACALWRSTLAAALADYAARGGRSLRGFAEEAGLRLVDWGAPEPDPFASANTPEDLYRLSRT</sequence>
<accession>A0ABW4MVR7</accession>
<keyword evidence="12" id="KW-1185">Reference proteome</keyword>
<proteinExistence type="inferred from homology"/>
<name>A0ABW4MVR7_9CAUL</name>
<feature type="binding site" evidence="8">
    <location>
        <position position="99"/>
    </location>
    <ligand>
        <name>Mg(2+)</name>
        <dbReference type="ChEBI" id="CHEBI:18420"/>
    </ligand>
</feature>
<keyword evidence="3 8" id="KW-0479">Metal-binding</keyword>
<keyword evidence="5 8" id="KW-0460">Magnesium</keyword>
<keyword evidence="6 8" id="KW-0342">GTP-binding</keyword>
<dbReference type="EC" id="2.7.7.77" evidence="8"/>
<evidence type="ECO:0000256" key="4">
    <source>
        <dbReference type="ARBA" id="ARBA00022741"/>
    </source>
</evidence>
<feature type="binding site" evidence="8">
    <location>
        <position position="22"/>
    </location>
    <ligand>
        <name>GTP</name>
        <dbReference type="ChEBI" id="CHEBI:37565"/>
    </ligand>
</feature>
<keyword evidence="7 8" id="KW-0501">Molybdenum cofactor biosynthesis</keyword>
<keyword evidence="2 8" id="KW-0808">Transferase</keyword>
<reference evidence="12" key="1">
    <citation type="journal article" date="2019" name="Int. J. Syst. Evol. Microbiol.">
        <title>The Global Catalogue of Microorganisms (GCM) 10K type strain sequencing project: providing services to taxonomists for standard genome sequencing and annotation.</title>
        <authorList>
            <consortium name="The Broad Institute Genomics Platform"/>
            <consortium name="The Broad Institute Genome Sequencing Center for Infectious Disease"/>
            <person name="Wu L."/>
            <person name="Ma J."/>
        </authorList>
    </citation>
    <scope>NUCLEOTIDE SEQUENCE [LARGE SCALE GENOMIC DNA]</scope>
    <source>
        <strain evidence="12">DFY28</strain>
    </source>
</reference>
<comment type="subcellular location">
    <subcellularLocation>
        <location evidence="8">Cytoplasm</location>
    </subcellularLocation>
</comment>
<comment type="caution">
    <text evidence="8">Lacks conserved residue(s) required for the propagation of feature annotation.</text>
</comment>
<comment type="catalytic activity">
    <reaction evidence="8">
        <text>Mo-molybdopterin + GTP + H(+) = Mo-molybdopterin guanine dinucleotide + diphosphate</text>
        <dbReference type="Rhea" id="RHEA:34243"/>
        <dbReference type="ChEBI" id="CHEBI:15378"/>
        <dbReference type="ChEBI" id="CHEBI:33019"/>
        <dbReference type="ChEBI" id="CHEBI:37565"/>
        <dbReference type="ChEBI" id="CHEBI:71302"/>
        <dbReference type="ChEBI" id="CHEBI:71310"/>
        <dbReference type="EC" id="2.7.7.77"/>
    </reaction>
</comment>
<comment type="caution">
    <text evidence="11">The sequence shown here is derived from an EMBL/GenBank/DDBJ whole genome shotgun (WGS) entry which is preliminary data.</text>
</comment>
<feature type="domain" description="MobA-like NTP transferase" evidence="10">
    <location>
        <begin position="7"/>
        <end position="157"/>
    </location>
</feature>
<keyword evidence="4 8" id="KW-0547">Nucleotide-binding</keyword>
<dbReference type="PANTHER" id="PTHR19136">
    <property type="entry name" value="MOLYBDENUM COFACTOR GUANYLYLTRANSFERASE"/>
    <property type="match status" value="1"/>
</dbReference>
<feature type="binding site" evidence="8">
    <location>
        <position position="99"/>
    </location>
    <ligand>
        <name>GTP</name>
        <dbReference type="ChEBI" id="CHEBI:37565"/>
    </ligand>
</feature>
<dbReference type="PANTHER" id="PTHR19136:SF81">
    <property type="entry name" value="MOLYBDENUM COFACTOR GUANYLYLTRANSFERASE"/>
    <property type="match status" value="1"/>
</dbReference>
<gene>
    <name evidence="8" type="primary">mobA</name>
    <name evidence="11" type="ORF">ACFSC0_01530</name>
</gene>
<evidence type="ECO:0000256" key="6">
    <source>
        <dbReference type="ARBA" id="ARBA00023134"/>
    </source>
</evidence>
<comment type="function">
    <text evidence="8">Transfers a GMP moiety from GTP to Mo-molybdopterin (Mo-MPT) cofactor (Moco or molybdenum cofactor) to form Mo-molybdopterin guanine dinucleotide (Mo-MGD) cofactor.</text>
</comment>
<comment type="similarity">
    <text evidence="8">Belongs to the MobA family.</text>
</comment>
<feature type="region of interest" description="Disordered" evidence="9">
    <location>
        <begin position="174"/>
        <end position="193"/>
    </location>
</feature>
<evidence type="ECO:0000256" key="8">
    <source>
        <dbReference type="HAMAP-Rule" id="MF_00316"/>
    </source>
</evidence>
<evidence type="ECO:0000259" key="10">
    <source>
        <dbReference type="Pfam" id="PF12804"/>
    </source>
</evidence>
<evidence type="ECO:0000256" key="2">
    <source>
        <dbReference type="ARBA" id="ARBA00022679"/>
    </source>
</evidence>
<dbReference type="CDD" id="cd02503">
    <property type="entry name" value="MobA"/>
    <property type="match status" value="1"/>
</dbReference>